<dbReference type="HOGENOM" id="CLU_164945_0_0_1"/>
<evidence type="ECO:0000313" key="2">
    <source>
        <dbReference type="EMBL" id="KIJ29872.1"/>
    </source>
</evidence>
<dbReference type="AlphaFoldDB" id="A0A0C9UM48"/>
<name>A0A0C9UM48_SPHS4</name>
<evidence type="ECO:0000256" key="1">
    <source>
        <dbReference type="SAM" id="MobiDB-lite"/>
    </source>
</evidence>
<protein>
    <submittedName>
        <fullName evidence="2">Uncharacterized protein</fullName>
    </submittedName>
</protein>
<evidence type="ECO:0000313" key="3">
    <source>
        <dbReference type="Proteomes" id="UP000054279"/>
    </source>
</evidence>
<organism evidence="2 3">
    <name type="scientific">Sphaerobolus stellatus (strain SS14)</name>
    <dbReference type="NCBI Taxonomy" id="990650"/>
    <lineage>
        <taxon>Eukaryota</taxon>
        <taxon>Fungi</taxon>
        <taxon>Dikarya</taxon>
        <taxon>Basidiomycota</taxon>
        <taxon>Agaricomycotina</taxon>
        <taxon>Agaricomycetes</taxon>
        <taxon>Phallomycetidae</taxon>
        <taxon>Geastrales</taxon>
        <taxon>Sphaerobolaceae</taxon>
        <taxon>Sphaerobolus</taxon>
    </lineage>
</organism>
<dbReference type="EMBL" id="KN837273">
    <property type="protein sequence ID" value="KIJ29872.1"/>
    <property type="molecule type" value="Genomic_DNA"/>
</dbReference>
<proteinExistence type="predicted"/>
<reference evidence="2 3" key="1">
    <citation type="submission" date="2014-06" db="EMBL/GenBank/DDBJ databases">
        <title>Evolutionary Origins and Diversification of the Mycorrhizal Mutualists.</title>
        <authorList>
            <consortium name="DOE Joint Genome Institute"/>
            <consortium name="Mycorrhizal Genomics Consortium"/>
            <person name="Kohler A."/>
            <person name="Kuo A."/>
            <person name="Nagy L.G."/>
            <person name="Floudas D."/>
            <person name="Copeland A."/>
            <person name="Barry K.W."/>
            <person name="Cichocki N."/>
            <person name="Veneault-Fourrey C."/>
            <person name="LaButti K."/>
            <person name="Lindquist E.A."/>
            <person name="Lipzen A."/>
            <person name="Lundell T."/>
            <person name="Morin E."/>
            <person name="Murat C."/>
            <person name="Riley R."/>
            <person name="Ohm R."/>
            <person name="Sun H."/>
            <person name="Tunlid A."/>
            <person name="Henrissat B."/>
            <person name="Grigoriev I.V."/>
            <person name="Hibbett D.S."/>
            <person name="Martin F."/>
        </authorList>
    </citation>
    <scope>NUCLEOTIDE SEQUENCE [LARGE SCALE GENOMIC DNA]</scope>
    <source>
        <strain evidence="2 3">SS14</strain>
    </source>
</reference>
<dbReference type="Proteomes" id="UP000054279">
    <property type="component" value="Unassembled WGS sequence"/>
</dbReference>
<accession>A0A0C9UM48</accession>
<gene>
    <name evidence="2" type="ORF">M422DRAFT_268652</name>
</gene>
<sequence length="87" mass="9814">MHLNQRLPAPHKGKRSVTGSLQSRLSVHVLAPVKTGESSCQRLDVNLDNYNQVRDPVLPYEEEPPSGDPNENTMDIDQIVDDIYRDC</sequence>
<feature type="region of interest" description="Disordered" evidence="1">
    <location>
        <begin position="1"/>
        <end position="20"/>
    </location>
</feature>
<keyword evidence="3" id="KW-1185">Reference proteome</keyword>